<sequence>MLRFSCYEIVWDCRTTRVEHEEKKRESILGADAINLLPFFFSSGAAKSTDLEIAWHSTVEQYSDLNLTHQSDRLPAISALAQRMAELRPTDIYLAGMWRNTLLPDLQWKGIRQPYKESTLPTWSWASTRGVMYLTTEFILKGVK</sequence>
<dbReference type="EMBL" id="KI968857">
    <property type="protein sequence ID" value="EUN21229.1"/>
    <property type="molecule type" value="Genomic_DNA"/>
</dbReference>
<dbReference type="GeneID" id="26250572"/>
<dbReference type="Proteomes" id="UP000054337">
    <property type="component" value="Unassembled WGS sequence"/>
</dbReference>
<proteinExistence type="predicted"/>
<accession>W7E2A5</accession>
<evidence type="ECO:0008006" key="3">
    <source>
        <dbReference type="Google" id="ProtNLM"/>
    </source>
</evidence>
<dbReference type="AlphaFoldDB" id="W7E2A5"/>
<reference evidence="1 2" key="1">
    <citation type="journal article" date="2013" name="PLoS Genet.">
        <title>Comparative genome structure, secondary metabolite, and effector coding capacity across Cochliobolus pathogens.</title>
        <authorList>
            <person name="Condon B.J."/>
            <person name="Leng Y."/>
            <person name="Wu D."/>
            <person name="Bushley K.E."/>
            <person name="Ohm R.A."/>
            <person name="Otillar R."/>
            <person name="Martin J."/>
            <person name="Schackwitz W."/>
            <person name="Grimwood J."/>
            <person name="MohdZainudin N."/>
            <person name="Xue C."/>
            <person name="Wang R."/>
            <person name="Manning V.A."/>
            <person name="Dhillon B."/>
            <person name="Tu Z.J."/>
            <person name="Steffenson B.J."/>
            <person name="Salamov A."/>
            <person name="Sun H."/>
            <person name="Lowry S."/>
            <person name="LaButti K."/>
            <person name="Han J."/>
            <person name="Copeland A."/>
            <person name="Lindquist E."/>
            <person name="Barry K."/>
            <person name="Schmutz J."/>
            <person name="Baker S.E."/>
            <person name="Ciuffetti L.M."/>
            <person name="Grigoriev I.V."/>
            <person name="Zhong S."/>
            <person name="Turgeon B.G."/>
        </authorList>
    </citation>
    <scope>NUCLEOTIDE SEQUENCE [LARGE SCALE GENOMIC DNA]</scope>
    <source>
        <strain evidence="1 2">FI3</strain>
    </source>
</reference>
<evidence type="ECO:0000313" key="2">
    <source>
        <dbReference type="Proteomes" id="UP000054337"/>
    </source>
</evidence>
<gene>
    <name evidence="1" type="ORF">COCVIDRAFT_114537</name>
</gene>
<organism evidence="1 2">
    <name type="scientific">Bipolaris victoriae (strain FI3)</name>
    <name type="common">Victoria blight of oats agent</name>
    <name type="synonym">Cochliobolus victoriae</name>
    <dbReference type="NCBI Taxonomy" id="930091"/>
    <lineage>
        <taxon>Eukaryota</taxon>
        <taxon>Fungi</taxon>
        <taxon>Dikarya</taxon>
        <taxon>Ascomycota</taxon>
        <taxon>Pezizomycotina</taxon>
        <taxon>Dothideomycetes</taxon>
        <taxon>Pleosporomycetidae</taxon>
        <taxon>Pleosporales</taxon>
        <taxon>Pleosporineae</taxon>
        <taxon>Pleosporaceae</taxon>
        <taxon>Bipolaris</taxon>
    </lineage>
</organism>
<dbReference type="PANTHER" id="PTHR33112:SF13">
    <property type="entry name" value="HETEROKARYON INCOMPATIBILITY DOMAIN-CONTAINING PROTEIN"/>
    <property type="match status" value="1"/>
</dbReference>
<dbReference type="PANTHER" id="PTHR33112">
    <property type="entry name" value="DOMAIN PROTEIN, PUTATIVE-RELATED"/>
    <property type="match status" value="1"/>
</dbReference>
<evidence type="ECO:0000313" key="1">
    <source>
        <dbReference type="EMBL" id="EUN21229.1"/>
    </source>
</evidence>
<name>W7E2A5_BIPV3</name>
<dbReference type="OrthoDB" id="3672604at2759"/>
<keyword evidence="2" id="KW-1185">Reference proteome</keyword>
<protein>
    <recommendedName>
        <fullName evidence="3">Heterokaryon incompatibility domain-containing protein</fullName>
    </recommendedName>
</protein>
<dbReference type="HOGENOM" id="CLU_1796127_0_0_1"/>
<dbReference type="RefSeq" id="XP_014550807.1">
    <property type="nucleotide sequence ID" value="XM_014695321.1"/>
</dbReference>